<dbReference type="EMBL" id="JAHLQT010041877">
    <property type="protein sequence ID" value="KAG7155370.1"/>
    <property type="molecule type" value="Genomic_DNA"/>
</dbReference>
<name>A0A8J5JC74_HOMAM</name>
<evidence type="ECO:0000313" key="1">
    <source>
        <dbReference type="EMBL" id="KAG7155370.1"/>
    </source>
</evidence>
<organism evidence="1 2">
    <name type="scientific">Homarus americanus</name>
    <name type="common">American lobster</name>
    <dbReference type="NCBI Taxonomy" id="6706"/>
    <lineage>
        <taxon>Eukaryota</taxon>
        <taxon>Metazoa</taxon>
        <taxon>Ecdysozoa</taxon>
        <taxon>Arthropoda</taxon>
        <taxon>Crustacea</taxon>
        <taxon>Multicrustacea</taxon>
        <taxon>Malacostraca</taxon>
        <taxon>Eumalacostraca</taxon>
        <taxon>Eucarida</taxon>
        <taxon>Decapoda</taxon>
        <taxon>Pleocyemata</taxon>
        <taxon>Astacidea</taxon>
        <taxon>Nephropoidea</taxon>
        <taxon>Nephropidae</taxon>
        <taxon>Homarus</taxon>
    </lineage>
</organism>
<proteinExistence type="predicted"/>
<keyword evidence="2" id="KW-1185">Reference proteome</keyword>
<sequence length="205" mass="23172">LFLLVVVRGQDGTVAVVSIPGVSGYLTNPCHLQEQNPEGGDDQNPALSFDQVRRVAYSNIHFANASLISIQTILNNECNTPFSLNTLPALPVIDDTTQQDAFRQMHRELIYLAAHLYFAINNTDHTNTFCSHETSQFSLHLRRLTGMLENLLCRLTVMINNREQLTPVLEEVTTLHLLHEASCGGRRLWMCILISRTRRALVMMR</sequence>
<evidence type="ECO:0000313" key="2">
    <source>
        <dbReference type="Proteomes" id="UP000747542"/>
    </source>
</evidence>
<accession>A0A8J5JC74</accession>
<feature type="non-terminal residue" evidence="1">
    <location>
        <position position="1"/>
    </location>
</feature>
<reference evidence="1" key="1">
    <citation type="journal article" date="2021" name="Sci. Adv.">
        <title>The American lobster genome reveals insights on longevity, neural, and immune adaptations.</title>
        <authorList>
            <person name="Polinski J.M."/>
            <person name="Zimin A.V."/>
            <person name="Clark K.F."/>
            <person name="Kohn A.B."/>
            <person name="Sadowski N."/>
            <person name="Timp W."/>
            <person name="Ptitsyn A."/>
            <person name="Khanna P."/>
            <person name="Romanova D.Y."/>
            <person name="Williams P."/>
            <person name="Greenwood S.J."/>
            <person name="Moroz L.L."/>
            <person name="Walt D.R."/>
            <person name="Bodnar A.G."/>
        </authorList>
    </citation>
    <scope>NUCLEOTIDE SEQUENCE</scope>
    <source>
        <strain evidence="1">GMGI-L3</strain>
    </source>
</reference>
<feature type="non-terminal residue" evidence="1">
    <location>
        <position position="205"/>
    </location>
</feature>
<comment type="caution">
    <text evidence="1">The sequence shown here is derived from an EMBL/GenBank/DDBJ whole genome shotgun (WGS) entry which is preliminary data.</text>
</comment>
<gene>
    <name evidence="1" type="ORF">Hamer_G027821</name>
</gene>
<dbReference type="Proteomes" id="UP000747542">
    <property type="component" value="Unassembled WGS sequence"/>
</dbReference>
<dbReference type="AlphaFoldDB" id="A0A8J5JC74"/>
<protein>
    <submittedName>
        <fullName evidence="1">Uncharacterized protein</fullName>
    </submittedName>
</protein>